<name>A0A1H3G6Q5_9FLAO</name>
<feature type="domain" description="MOSC" evidence="1">
    <location>
        <begin position="28"/>
        <end position="163"/>
    </location>
</feature>
<dbReference type="PANTHER" id="PTHR30212">
    <property type="entry name" value="PROTEIN YIIM"/>
    <property type="match status" value="1"/>
</dbReference>
<dbReference type="Gene3D" id="2.40.33.20">
    <property type="entry name" value="PK beta-barrel domain-like"/>
    <property type="match status" value="1"/>
</dbReference>
<dbReference type="GO" id="GO:0030151">
    <property type="term" value="F:molybdenum ion binding"/>
    <property type="evidence" value="ECO:0007669"/>
    <property type="project" value="InterPro"/>
</dbReference>
<accession>A0A1H3G6Q5</accession>
<dbReference type="Proteomes" id="UP000199595">
    <property type="component" value="Unassembled WGS sequence"/>
</dbReference>
<dbReference type="EMBL" id="FNNJ01000013">
    <property type="protein sequence ID" value="SDX98154.1"/>
    <property type="molecule type" value="Genomic_DNA"/>
</dbReference>
<sequence>MKVVSVNLGEKRSVNYKGKVVETGIFKKPVATSIFLGEEDVENDAVIDRRYHGGIEKAVYAYAEEHYNYWRELYPNIDLTFGLMGENLTISNLEETEIYIGSQYKLGETIIEVTKPREPCMKLGLVFETQAVLKQFWNSTKSGVYFKVLKTGNVKKGDELILIKKAENTFSIAEVYQAKRIKKNK</sequence>
<dbReference type="RefSeq" id="WP_090126065.1">
    <property type="nucleotide sequence ID" value="NZ_FNNJ01000013.1"/>
</dbReference>
<dbReference type="PROSITE" id="PS51340">
    <property type="entry name" value="MOSC"/>
    <property type="match status" value="1"/>
</dbReference>
<dbReference type="InterPro" id="IPR052353">
    <property type="entry name" value="Benzoxazolinone_Detox_Enz"/>
</dbReference>
<dbReference type="AlphaFoldDB" id="A0A1H3G6Q5"/>
<evidence type="ECO:0000259" key="1">
    <source>
        <dbReference type="PROSITE" id="PS51340"/>
    </source>
</evidence>
<protein>
    <submittedName>
        <fullName evidence="2">MOSC domain-containing protein YiiM</fullName>
    </submittedName>
</protein>
<dbReference type="GO" id="GO:0003824">
    <property type="term" value="F:catalytic activity"/>
    <property type="evidence" value="ECO:0007669"/>
    <property type="project" value="InterPro"/>
</dbReference>
<dbReference type="GO" id="GO:0030170">
    <property type="term" value="F:pyridoxal phosphate binding"/>
    <property type="evidence" value="ECO:0007669"/>
    <property type="project" value="InterPro"/>
</dbReference>
<proteinExistence type="predicted"/>
<dbReference type="SUPFAM" id="SSF50800">
    <property type="entry name" value="PK beta-barrel domain-like"/>
    <property type="match status" value="1"/>
</dbReference>
<dbReference type="PANTHER" id="PTHR30212:SF2">
    <property type="entry name" value="PROTEIN YIIM"/>
    <property type="match status" value="1"/>
</dbReference>
<dbReference type="InterPro" id="IPR005302">
    <property type="entry name" value="MoCF_Sase_C"/>
</dbReference>
<keyword evidence="3" id="KW-1185">Reference proteome</keyword>
<dbReference type="OrthoDB" id="9786134at2"/>
<evidence type="ECO:0000313" key="2">
    <source>
        <dbReference type="EMBL" id="SDX98154.1"/>
    </source>
</evidence>
<gene>
    <name evidence="2" type="ORF">SAMN05444411_11344</name>
</gene>
<dbReference type="STRING" id="762486.SAMN05444411_11344"/>
<dbReference type="Pfam" id="PF03473">
    <property type="entry name" value="MOSC"/>
    <property type="match status" value="1"/>
</dbReference>
<organism evidence="2 3">
    <name type="scientific">Lutibacter oricola</name>
    <dbReference type="NCBI Taxonomy" id="762486"/>
    <lineage>
        <taxon>Bacteria</taxon>
        <taxon>Pseudomonadati</taxon>
        <taxon>Bacteroidota</taxon>
        <taxon>Flavobacteriia</taxon>
        <taxon>Flavobacteriales</taxon>
        <taxon>Flavobacteriaceae</taxon>
        <taxon>Lutibacter</taxon>
    </lineage>
</organism>
<dbReference type="InterPro" id="IPR011037">
    <property type="entry name" value="Pyrv_Knase-like_insert_dom_sf"/>
</dbReference>
<reference evidence="3" key="1">
    <citation type="submission" date="2016-10" db="EMBL/GenBank/DDBJ databases">
        <authorList>
            <person name="Varghese N."/>
            <person name="Submissions S."/>
        </authorList>
    </citation>
    <scope>NUCLEOTIDE SEQUENCE [LARGE SCALE GENOMIC DNA]</scope>
    <source>
        <strain evidence="3">DSM 24956</strain>
    </source>
</reference>
<evidence type="ECO:0000313" key="3">
    <source>
        <dbReference type="Proteomes" id="UP000199595"/>
    </source>
</evidence>